<sequence>MLASFAIKGVHEPEYLDYLRPQIPYYKLINIQIKGYDYAVLENYGSYLHRLSNKLGLKVSKFWCMPNTTKKIETLLPESSVVESTYELNLYERNIQIENISGRLMSLFVEVVHRSLPVGVYLSIHKHDERQHELSRYIEDHQLIEFKSELKMLLSHKQDDVEETTKKK</sequence>
<keyword evidence="5" id="KW-1185">Reference proteome</keyword>
<dbReference type="SUPFAM" id="SSF54999">
    <property type="entry name" value="Ribosomal protein S10"/>
    <property type="match status" value="1"/>
</dbReference>
<dbReference type="InterPro" id="IPR036838">
    <property type="entry name" value="Ribosomal_uS10_dom_sf"/>
</dbReference>
<evidence type="ECO:0000259" key="3">
    <source>
        <dbReference type="SMART" id="SM01403"/>
    </source>
</evidence>
<dbReference type="Gene3D" id="3.30.70.600">
    <property type="entry name" value="Ribosomal protein S10 domain"/>
    <property type="match status" value="1"/>
</dbReference>
<dbReference type="Pfam" id="PF00338">
    <property type="entry name" value="Ribosomal_S10"/>
    <property type="match status" value="1"/>
</dbReference>
<dbReference type="EMBL" id="JAPWDV010000003">
    <property type="protein sequence ID" value="KAJ6218218.1"/>
    <property type="molecule type" value="Genomic_DNA"/>
</dbReference>
<dbReference type="PANTHER" id="PTHR13473:SF0">
    <property type="entry name" value="LARGE RIBOSOMAL SUBUNIT PROTEIN ML48"/>
    <property type="match status" value="1"/>
</dbReference>
<dbReference type="GO" id="GO:0005761">
    <property type="term" value="C:mitochondrial ribosome"/>
    <property type="evidence" value="ECO:0007669"/>
    <property type="project" value="InterPro"/>
</dbReference>
<feature type="domain" description="Small ribosomal subunit protein uS10" evidence="3">
    <location>
        <begin position="30"/>
        <end position="125"/>
    </location>
</feature>
<dbReference type="OrthoDB" id="5984298at2759"/>
<organism evidence="4 5">
    <name type="scientific">Blomia tropicalis</name>
    <name type="common">Mite</name>
    <dbReference type="NCBI Taxonomy" id="40697"/>
    <lineage>
        <taxon>Eukaryota</taxon>
        <taxon>Metazoa</taxon>
        <taxon>Ecdysozoa</taxon>
        <taxon>Arthropoda</taxon>
        <taxon>Chelicerata</taxon>
        <taxon>Arachnida</taxon>
        <taxon>Acari</taxon>
        <taxon>Acariformes</taxon>
        <taxon>Sarcoptiformes</taxon>
        <taxon>Astigmata</taxon>
        <taxon>Glycyphagoidea</taxon>
        <taxon>Echimyopodidae</taxon>
        <taxon>Blomia</taxon>
    </lineage>
</organism>
<dbReference type="PANTHER" id="PTHR13473">
    <property type="entry name" value="MITOCHONDRIAL RIBOSOMAL PROTEIN L48"/>
    <property type="match status" value="1"/>
</dbReference>
<keyword evidence="2" id="KW-0687">Ribonucleoprotein</keyword>
<keyword evidence="1" id="KW-0689">Ribosomal protein</keyword>
<reference evidence="4" key="1">
    <citation type="submission" date="2022-12" db="EMBL/GenBank/DDBJ databases">
        <title>Genome assemblies of Blomia tropicalis.</title>
        <authorList>
            <person name="Cui Y."/>
        </authorList>
    </citation>
    <scope>NUCLEOTIDE SEQUENCE</scope>
    <source>
        <tissue evidence="4">Adult mites</tissue>
    </source>
</reference>
<evidence type="ECO:0000256" key="1">
    <source>
        <dbReference type="ARBA" id="ARBA00022980"/>
    </source>
</evidence>
<comment type="caution">
    <text evidence="4">The sequence shown here is derived from an EMBL/GenBank/DDBJ whole genome shotgun (WGS) entry which is preliminary data.</text>
</comment>
<name>A0A9Q0M3Z8_BLOTA</name>
<proteinExistence type="predicted"/>
<gene>
    <name evidence="4" type="ORF">RDWZM_009375</name>
</gene>
<evidence type="ECO:0000313" key="5">
    <source>
        <dbReference type="Proteomes" id="UP001142055"/>
    </source>
</evidence>
<accession>A0A9Q0M3Z8</accession>
<dbReference type="Proteomes" id="UP001142055">
    <property type="component" value="Chromosome 3"/>
</dbReference>
<dbReference type="OMA" id="IRVSECW"/>
<protein>
    <recommendedName>
        <fullName evidence="3">Small ribosomal subunit protein uS10 domain-containing protein</fullName>
    </recommendedName>
</protein>
<dbReference type="AlphaFoldDB" id="A0A9Q0M3Z8"/>
<dbReference type="InterPro" id="IPR027486">
    <property type="entry name" value="Ribosomal_uS10_dom"/>
</dbReference>
<dbReference type="InterPro" id="IPR027487">
    <property type="entry name" value="Ribosomal_mL48"/>
</dbReference>
<evidence type="ECO:0000256" key="2">
    <source>
        <dbReference type="ARBA" id="ARBA00023274"/>
    </source>
</evidence>
<evidence type="ECO:0000313" key="4">
    <source>
        <dbReference type="EMBL" id="KAJ6218218.1"/>
    </source>
</evidence>
<dbReference type="GO" id="GO:1990904">
    <property type="term" value="C:ribonucleoprotein complex"/>
    <property type="evidence" value="ECO:0007669"/>
    <property type="project" value="UniProtKB-KW"/>
</dbReference>
<dbReference type="SMART" id="SM01403">
    <property type="entry name" value="Ribosomal_S10"/>
    <property type="match status" value="1"/>
</dbReference>